<reference evidence="1 2" key="1">
    <citation type="submission" date="2020-10" db="EMBL/GenBank/DDBJ databases">
        <title>Streptomyces chromofuscus complate genome analysis.</title>
        <authorList>
            <person name="Anwar N."/>
        </authorList>
    </citation>
    <scope>NUCLEOTIDE SEQUENCE [LARGE SCALE GENOMIC DNA]</scope>
    <source>
        <strain evidence="1 2">DSM 40273</strain>
    </source>
</reference>
<dbReference type="Proteomes" id="UP000594008">
    <property type="component" value="Chromosome"/>
</dbReference>
<evidence type="ECO:0000313" key="1">
    <source>
        <dbReference type="EMBL" id="QOV47621.1"/>
    </source>
</evidence>
<name>A0A7M2TK09_STRCW</name>
<protein>
    <submittedName>
        <fullName evidence="1">Nitroreductase family deazaflavin-dependent oxidoreductase</fullName>
    </submittedName>
</protein>
<dbReference type="EMBL" id="CP063374">
    <property type="protein sequence ID" value="QOV47621.1"/>
    <property type="molecule type" value="Genomic_DNA"/>
</dbReference>
<dbReference type="Pfam" id="PF04075">
    <property type="entry name" value="F420H2_quin_red"/>
    <property type="match status" value="1"/>
</dbReference>
<keyword evidence="2" id="KW-1185">Reference proteome</keyword>
<dbReference type="InterPro" id="IPR004378">
    <property type="entry name" value="F420H2_quin_Rdtase"/>
</dbReference>
<evidence type="ECO:0000313" key="2">
    <source>
        <dbReference type="Proteomes" id="UP000594008"/>
    </source>
</evidence>
<sequence length="96" mass="10631">MRYATARLVVTRSAHCSPRCANAARAVRTYRPCGAFARRVRVRLGGRWYEGTAHLLADDDPRARLRALPRVNSAAVRAIGTNLLTVRVDLADRDTA</sequence>
<dbReference type="KEGG" id="schf:IPT68_16015"/>
<dbReference type="GO" id="GO:0016491">
    <property type="term" value="F:oxidoreductase activity"/>
    <property type="evidence" value="ECO:0007669"/>
    <property type="project" value="InterPro"/>
</dbReference>
<organism evidence="1 2">
    <name type="scientific">Streptomyces chromofuscus</name>
    <dbReference type="NCBI Taxonomy" id="42881"/>
    <lineage>
        <taxon>Bacteria</taxon>
        <taxon>Bacillati</taxon>
        <taxon>Actinomycetota</taxon>
        <taxon>Actinomycetes</taxon>
        <taxon>Kitasatosporales</taxon>
        <taxon>Streptomycetaceae</taxon>
        <taxon>Streptomyces</taxon>
    </lineage>
</organism>
<proteinExistence type="predicted"/>
<gene>
    <name evidence="1" type="ORF">IPT68_16015</name>
</gene>
<accession>A0A7M2TK09</accession>
<dbReference type="AlphaFoldDB" id="A0A7M2TK09"/>